<dbReference type="EMBL" id="UINC01135034">
    <property type="protein sequence ID" value="SVD18943.1"/>
    <property type="molecule type" value="Genomic_DNA"/>
</dbReference>
<sequence>MSTFSIRSNATTSRAYNNLSKVQSSLNSNIERLSSGLRINSASDDSAGSSVAVRMVSQINGMKQANANAQQANNLLQTAESGMSDISDILGRMRELAVQASTDTLNNEDRGSIDLEFQALQDEIGRIASATEYDDNALLDGTYSGKSLQIGADNDANHQLSISIGDATSAT</sequence>
<name>A0A382TA67_9ZZZZ</name>
<dbReference type="AlphaFoldDB" id="A0A382TA67"/>
<accession>A0A382TA67</accession>
<dbReference type="Gene3D" id="1.20.1330.10">
    <property type="entry name" value="f41 fragment of flagellin, N-terminal domain"/>
    <property type="match status" value="1"/>
</dbReference>
<dbReference type="InterPro" id="IPR001492">
    <property type="entry name" value="Flagellin"/>
</dbReference>
<dbReference type="GO" id="GO:0005198">
    <property type="term" value="F:structural molecule activity"/>
    <property type="evidence" value="ECO:0007669"/>
    <property type="project" value="InterPro"/>
</dbReference>
<feature type="non-terminal residue" evidence="2">
    <location>
        <position position="171"/>
    </location>
</feature>
<dbReference type="SUPFAM" id="SSF64518">
    <property type="entry name" value="Phase 1 flagellin"/>
    <property type="match status" value="1"/>
</dbReference>
<evidence type="ECO:0000313" key="2">
    <source>
        <dbReference type="EMBL" id="SVD18943.1"/>
    </source>
</evidence>
<dbReference type="InterPro" id="IPR001029">
    <property type="entry name" value="Flagellin_N"/>
</dbReference>
<protein>
    <recommendedName>
        <fullName evidence="1">Flagellin N-terminal domain-containing protein</fullName>
    </recommendedName>
</protein>
<reference evidence="2" key="1">
    <citation type="submission" date="2018-05" db="EMBL/GenBank/DDBJ databases">
        <authorList>
            <person name="Lanie J.A."/>
            <person name="Ng W.-L."/>
            <person name="Kazmierczak K.M."/>
            <person name="Andrzejewski T.M."/>
            <person name="Davidsen T.M."/>
            <person name="Wayne K.J."/>
            <person name="Tettelin H."/>
            <person name="Glass J.I."/>
            <person name="Rusch D."/>
            <person name="Podicherti R."/>
            <person name="Tsui H.-C.T."/>
            <person name="Winkler M.E."/>
        </authorList>
    </citation>
    <scope>NUCLEOTIDE SEQUENCE</scope>
</reference>
<feature type="domain" description="Flagellin N-terminal" evidence="1">
    <location>
        <begin position="6"/>
        <end position="143"/>
    </location>
</feature>
<evidence type="ECO:0000259" key="1">
    <source>
        <dbReference type="Pfam" id="PF00669"/>
    </source>
</evidence>
<dbReference type="PRINTS" id="PR00207">
    <property type="entry name" value="FLAGELLIN"/>
</dbReference>
<organism evidence="2">
    <name type="scientific">marine metagenome</name>
    <dbReference type="NCBI Taxonomy" id="408172"/>
    <lineage>
        <taxon>unclassified sequences</taxon>
        <taxon>metagenomes</taxon>
        <taxon>ecological metagenomes</taxon>
    </lineage>
</organism>
<dbReference type="PANTHER" id="PTHR42792:SF2">
    <property type="entry name" value="FLAGELLIN"/>
    <property type="match status" value="1"/>
</dbReference>
<dbReference type="GO" id="GO:0009288">
    <property type="term" value="C:bacterial-type flagellum"/>
    <property type="evidence" value="ECO:0007669"/>
    <property type="project" value="InterPro"/>
</dbReference>
<gene>
    <name evidence="2" type="ORF">METZ01_LOCUS371797</name>
</gene>
<proteinExistence type="predicted"/>
<dbReference type="PANTHER" id="PTHR42792">
    <property type="entry name" value="FLAGELLIN"/>
    <property type="match status" value="1"/>
</dbReference>
<dbReference type="Pfam" id="PF00669">
    <property type="entry name" value="Flagellin_N"/>
    <property type="match status" value="1"/>
</dbReference>